<dbReference type="PANTHER" id="PTHR30531">
    <property type="entry name" value="FLAGELLAR BIOSYNTHETIC PROTEIN FLHB"/>
    <property type="match status" value="1"/>
</dbReference>
<evidence type="ECO:0000256" key="3">
    <source>
        <dbReference type="ARBA" id="ARBA00021622"/>
    </source>
</evidence>
<keyword evidence="10 13" id="KW-0472">Membrane</keyword>
<feature type="transmembrane region" description="Helical" evidence="13">
    <location>
        <begin position="189"/>
        <end position="212"/>
    </location>
</feature>
<accession>A0ABW3LV98</accession>
<keyword evidence="6 13" id="KW-0812">Transmembrane</keyword>
<dbReference type="Proteomes" id="UP001597033">
    <property type="component" value="Unassembled WGS sequence"/>
</dbReference>
<keyword evidence="16" id="KW-1185">Reference proteome</keyword>
<comment type="subcellular location">
    <subcellularLocation>
        <location evidence="1">Cell membrane</location>
        <topology evidence="1">Multi-pass membrane protein</topology>
    </subcellularLocation>
</comment>
<evidence type="ECO:0000256" key="5">
    <source>
        <dbReference type="ARBA" id="ARBA00022475"/>
    </source>
</evidence>
<keyword evidence="8 13" id="KW-0653">Protein transport</keyword>
<evidence type="ECO:0000256" key="1">
    <source>
        <dbReference type="ARBA" id="ARBA00004651"/>
    </source>
</evidence>
<comment type="caution">
    <text evidence="13">Lacks conserved residue(s) required for the propagation of feature annotation.</text>
</comment>
<evidence type="ECO:0000256" key="2">
    <source>
        <dbReference type="ARBA" id="ARBA00010690"/>
    </source>
</evidence>
<comment type="similarity">
    <text evidence="2 13">Belongs to the type III secretion exporter family.</text>
</comment>
<dbReference type="SUPFAM" id="SSF160544">
    <property type="entry name" value="EscU C-terminal domain-like"/>
    <property type="match status" value="1"/>
</dbReference>
<keyword evidence="15" id="KW-0969">Cilium</keyword>
<keyword evidence="15" id="KW-0966">Cell projection</keyword>
<evidence type="ECO:0000256" key="4">
    <source>
        <dbReference type="ARBA" id="ARBA00022448"/>
    </source>
</evidence>
<dbReference type="PRINTS" id="PR00950">
    <property type="entry name" value="TYPE3IMSPROT"/>
</dbReference>
<comment type="function">
    <text evidence="12 13">Required for formation of the rod structure in the basal body of the flagellar apparatus. Together with FliI and FliH, may constitute the export apparatus of flagellin.</text>
</comment>
<dbReference type="NCBIfam" id="TIGR00328">
    <property type="entry name" value="flhB"/>
    <property type="match status" value="1"/>
</dbReference>
<keyword evidence="9 13" id="KW-1133">Transmembrane helix</keyword>
<evidence type="ECO:0000256" key="7">
    <source>
        <dbReference type="ARBA" id="ARBA00022795"/>
    </source>
</evidence>
<evidence type="ECO:0000313" key="16">
    <source>
        <dbReference type="Proteomes" id="UP001597033"/>
    </source>
</evidence>
<dbReference type="InterPro" id="IPR006135">
    <property type="entry name" value="T3SS_substrate_exporter"/>
</dbReference>
<name>A0ABW3LV98_9GAMM</name>
<evidence type="ECO:0000313" key="15">
    <source>
        <dbReference type="EMBL" id="MFD1042108.1"/>
    </source>
</evidence>
<dbReference type="InterPro" id="IPR006136">
    <property type="entry name" value="FlhB"/>
</dbReference>
<dbReference type="Gene3D" id="6.10.250.2080">
    <property type="match status" value="1"/>
</dbReference>
<dbReference type="EMBL" id="JBHTKN010000003">
    <property type="protein sequence ID" value="MFD1042108.1"/>
    <property type="molecule type" value="Genomic_DNA"/>
</dbReference>
<evidence type="ECO:0000256" key="14">
    <source>
        <dbReference type="SAM" id="MobiDB-lite"/>
    </source>
</evidence>
<keyword evidence="11 13" id="KW-1006">Bacterial flagellum protein export</keyword>
<reference evidence="16" key="1">
    <citation type="journal article" date="2019" name="Int. J. Syst. Evol. Microbiol.">
        <title>The Global Catalogue of Microorganisms (GCM) 10K type strain sequencing project: providing services to taxonomists for standard genome sequencing and annotation.</title>
        <authorList>
            <consortium name="The Broad Institute Genomics Platform"/>
            <consortium name="The Broad Institute Genome Sequencing Center for Infectious Disease"/>
            <person name="Wu L."/>
            <person name="Ma J."/>
        </authorList>
    </citation>
    <scope>NUCLEOTIDE SEQUENCE [LARGE SCALE GENOMIC DNA]</scope>
    <source>
        <strain evidence="16">CCUG 55854</strain>
    </source>
</reference>
<feature type="transmembrane region" description="Helical" evidence="13">
    <location>
        <begin position="90"/>
        <end position="112"/>
    </location>
</feature>
<feature type="transmembrane region" description="Helical" evidence="13">
    <location>
        <begin position="34"/>
        <end position="55"/>
    </location>
</feature>
<dbReference type="InterPro" id="IPR029025">
    <property type="entry name" value="T3SS_substrate_exporter_C"/>
</dbReference>
<keyword evidence="15" id="KW-0282">Flagellum</keyword>
<evidence type="ECO:0000256" key="9">
    <source>
        <dbReference type="ARBA" id="ARBA00022989"/>
    </source>
</evidence>
<keyword evidence="4 13" id="KW-0813">Transport</keyword>
<proteinExistence type="inferred from homology"/>
<dbReference type="RefSeq" id="WP_162375327.1">
    <property type="nucleotide sequence ID" value="NZ_JBHTKN010000003.1"/>
</dbReference>
<evidence type="ECO:0000256" key="12">
    <source>
        <dbReference type="ARBA" id="ARBA00025078"/>
    </source>
</evidence>
<dbReference type="Pfam" id="PF01312">
    <property type="entry name" value="Bac_export_2"/>
    <property type="match status" value="1"/>
</dbReference>
<organism evidence="15 16">
    <name type="scientific">Pseudoxanthomonas kaohsiungensis</name>
    <dbReference type="NCBI Taxonomy" id="283923"/>
    <lineage>
        <taxon>Bacteria</taxon>
        <taxon>Pseudomonadati</taxon>
        <taxon>Pseudomonadota</taxon>
        <taxon>Gammaproteobacteria</taxon>
        <taxon>Lysobacterales</taxon>
        <taxon>Lysobacteraceae</taxon>
        <taxon>Pseudoxanthomonas</taxon>
    </lineage>
</organism>
<keyword evidence="7 13" id="KW-1005">Bacterial flagellum biogenesis</keyword>
<dbReference type="Gene3D" id="3.40.1690.10">
    <property type="entry name" value="secretion proteins EscU"/>
    <property type="match status" value="1"/>
</dbReference>
<keyword evidence="5 13" id="KW-1003">Cell membrane</keyword>
<sequence length="381" mass="41330">MAENEDGQERTEQPSAKRLREAREKGNIARSRELATAAVFGAGVLALMAAGPMIARGSRNWMRGALRPDPALLDEPGLLFGHMGLLVLELAWVMLPLVLAALLASFAAPLLMGGLQFSGKSLVPDPGRLNPLSGIKRTWGPEGLAELAKSLLRVALVGTAAVLTLSHGMDVLRTMPNQSLEDASRTGLHFAGRLLLATAGALALLAALDAPYQKWNWLRKLKMTRQELRDEMKESEGNPQVKGKIRQMQFQLSQRRMMEAVPAADVIVVNPTHYAVALKYDGGSMRAPTLVAKGVDEVAHRIREVADRHRVAIVSAPPLARALYREGQLGKEIPVRLYAAVAQVLSYVYQLRAWRAGTAPASPELGEVAVDEFAPGQGDRR</sequence>
<evidence type="ECO:0000256" key="13">
    <source>
        <dbReference type="RuleBase" id="RU364091"/>
    </source>
</evidence>
<evidence type="ECO:0000256" key="10">
    <source>
        <dbReference type="ARBA" id="ARBA00023136"/>
    </source>
</evidence>
<dbReference type="PANTHER" id="PTHR30531:SF12">
    <property type="entry name" value="FLAGELLAR BIOSYNTHETIC PROTEIN FLHB"/>
    <property type="match status" value="1"/>
</dbReference>
<evidence type="ECO:0000256" key="6">
    <source>
        <dbReference type="ARBA" id="ARBA00022692"/>
    </source>
</evidence>
<feature type="region of interest" description="Disordered" evidence="14">
    <location>
        <begin position="1"/>
        <end position="25"/>
    </location>
</feature>
<evidence type="ECO:0000256" key="8">
    <source>
        <dbReference type="ARBA" id="ARBA00022927"/>
    </source>
</evidence>
<evidence type="ECO:0000256" key="11">
    <source>
        <dbReference type="ARBA" id="ARBA00023225"/>
    </source>
</evidence>
<gene>
    <name evidence="13 15" type="primary">flhB</name>
    <name evidence="15" type="ORF">ACFQ2N_07090</name>
</gene>
<comment type="caution">
    <text evidence="15">The sequence shown here is derived from an EMBL/GenBank/DDBJ whole genome shotgun (WGS) entry which is preliminary data.</text>
</comment>
<protein>
    <recommendedName>
        <fullName evidence="3 13">Flagellar biosynthetic protein FlhB</fullName>
    </recommendedName>
</protein>